<comment type="caution">
    <text evidence="2">The sequence shown here is derived from an EMBL/GenBank/DDBJ whole genome shotgun (WGS) entry which is preliminary data.</text>
</comment>
<gene>
    <name evidence="2" type="ORF">FCH28_11605</name>
</gene>
<feature type="transmembrane region" description="Helical" evidence="1">
    <location>
        <begin position="29"/>
        <end position="49"/>
    </location>
</feature>
<dbReference type="InterPro" id="IPR013783">
    <property type="entry name" value="Ig-like_fold"/>
</dbReference>
<evidence type="ECO:0000313" key="3">
    <source>
        <dbReference type="Proteomes" id="UP000308697"/>
    </source>
</evidence>
<organism evidence="2 3">
    <name type="scientific">Streptomyces piniterrae</name>
    <dbReference type="NCBI Taxonomy" id="2571125"/>
    <lineage>
        <taxon>Bacteria</taxon>
        <taxon>Bacillati</taxon>
        <taxon>Actinomycetota</taxon>
        <taxon>Actinomycetes</taxon>
        <taxon>Kitasatosporales</taxon>
        <taxon>Streptomycetaceae</taxon>
        <taxon>Streptomyces</taxon>
    </lineage>
</organism>
<dbReference type="Pfam" id="PF05345">
    <property type="entry name" value="He_PIG"/>
    <property type="match status" value="2"/>
</dbReference>
<keyword evidence="1" id="KW-0472">Membrane</keyword>
<dbReference type="OrthoDB" id="4168812at2"/>
<sequence length="301" mass="32102">MRGFGGAGGFGGRRGGEDGAPVELRFIDLLLIIIATLMFLAVLLSLVSANTPAGQQQETKPPKVEIATAKAPDALAGSPYELTLAAVGGVAPYHWDRTSGDLPEGLTLTPEGVLTGRAEQPADAPGEVRTTVRVEDSKGQRAERTLSLKVRRAAEEGAERPRLRVVSKTVAVPEGKKGEAYPAHRFAADAGSGSYTWEPAGTLPDGMKLSSRGELTGKPAEEGIFTFGIRVTDSTGLQAEQQVRLVVGEVRPEKDSDVWDAPWWLLALAAIGSLVVLQILKLIFFGRPQLVAREVPGMFRR</sequence>
<dbReference type="AlphaFoldDB" id="A0A4V5MLI3"/>
<evidence type="ECO:0000313" key="2">
    <source>
        <dbReference type="EMBL" id="TJZ55918.1"/>
    </source>
</evidence>
<keyword evidence="1" id="KW-1133">Transmembrane helix</keyword>
<dbReference type="RefSeq" id="WP_136739725.1">
    <property type="nucleotide sequence ID" value="NZ_SUMB01000003.1"/>
</dbReference>
<dbReference type="GO" id="GO:0005509">
    <property type="term" value="F:calcium ion binding"/>
    <property type="evidence" value="ECO:0007669"/>
    <property type="project" value="InterPro"/>
</dbReference>
<name>A0A4V5MLI3_9ACTN</name>
<keyword evidence="3" id="KW-1185">Reference proteome</keyword>
<proteinExistence type="predicted"/>
<protein>
    <submittedName>
        <fullName evidence="2">Uncharacterized protein</fullName>
    </submittedName>
</protein>
<dbReference type="SUPFAM" id="SSF49313">
    <property type="entry name" value="Cadherin-like"/>
    <property type="match status" value="1"/>
</dbReference>
<feature type="transmembrane region" description="Helical" evidence="1">
    <location>
        <begin position="263"/>
        <end position="284"/>
    </location>
</feature>
<dbReference type="Gene3D" id="2.60.40.10">
    <property type="entry name" value="Immunoglobulins"/>
    <property type="match status" value="2"/>
</dbReference>
<keyword evidence="1" id="KW-0812">Transmembrane</keyword>
<dbReference type="GO" id="GO:0005975">
    <property type="term" value="P:carbohydrate metabolic process"/>
    <property type="evidence" value="ECO:0007669"/>
    <property type="project" value="UniProtKB-ARBA"/>
</dbReference>
<accession>A0A4V5MLI3</accession>
<evidence type="ECO:0000256" key="1">
    <source>
        <dbReference type="SAM" id="Phobius"/>
    </source>
</evidence>
<dbReference type="Proteomes" id="UP000308697">
    <property type="component" value="Unassembled WGS sequence"/>
</dbReference>
<dbReference type="GO" id="GO:0016020">
    <property type="term" value="C:membrane"/>
    <property type="evidence" value="ECO:0007669"/>
    <property type="project" value="InterPro"/>
</dbReference>
<reference evidence="2 3" key="1">
    <citation type="submission" date="2019-04" db="EMBL/GenBank/DDBJ databases">
        <title>Streptomyces piniterrae sp. nov., a heliquinomycin-producing actinomycete isolated from rhizosphere soil of Pinus yunnanensis.</title>
        <authorList>
            <person name="Zhuang X."/>
            <person name="Zhao J."/>
        </authorList>
    </citation>
    <scope>NUCLEOTIDE SEQUENCE [LARGE SCALE GENOMIC DNA]</scope>
    <source>
        <strain evidence="3">jys28</strain>
    </source>
</reference>
<dbReference type="EMBL" id="SUMB01000003">
    <property type="protein sequence ID" value="TJZ55918.1"/>
    <property type="molecule type" value="Genomic_DNA"/>
</dbReference>
<dbReference type="InterPro" id="IPR015919">
    <property type="entry name" value="Cadherin-like_sf"/>
</dbReference>